<protein>
    <submittedName>
        <fullName evidence="1">Uncharacterized protein</fullName>
    </submittedName>
</protein>
<evidence type="ECO:0000313" key="1">
    <source>
        <dbReference type="EMBL" id="TKR67678.1"/>
    </source>
</evidence>
<reference evidence="1 2" key="2">
    <citation type="journal article" date="2019" name="G3 (Bethesda)">
        <title>Hybrid Assembly of the Genome of the Entomopathogenic Nematode Steinernema carpocapsae Identifies the X-Chromosome.</title>
        <authorList>
            <person name="Serra L."/>
            <person name="Macchietto M."/>
            <person name="Macias-Munoz A."/>
            <person name="McGill C.J."/>
            <person name="Rodriguez I.M."/>
            <person name="Rodriguez B."/>
            <person name="Murad R."/>
            <person name="Mortazavi A."/>
        </authorList>
    </citation>
    <scope>NUCLEOTIDE SEQUENCE [LARGE SCALE GENOMIC DNA]</scope>
    <source>
        <strain evidence="1 2">ALL</strain>
    </source>
</reference>
<dbReference type="Proteomes" id="UP000298663">
    <property type="component" value="Unassembled WGS sequence"/>
</dbReference>
<keyword evidence="2" id="KW-1185">Reference proteome</keyword>
<accession>A0A4U5MES2</accession>
<name>A0A4U5MES2_STECR</name>
<proteinExistence type="predicted"/>
<reference evidence="1 2" key="1">
    <citation type="journal article" date="2015" name="Genome Biol.">
        <title>Comparative genomics of Steinernema reveals deeply conserved gene regulatory networks.</title>
        <authorList>
            <person name="Dillman A.R."/>
            <person name="Macchietto M."/>
            <person name="Porter C.F."/>
            <person name="Rogers A."/>
            <person name="Williams B."/>
            <person name="Antoshechkin I."/>
            <person name="Lee M.M."/>
            <person name="Goodwin Z."/>
            <person name="Lu X."/>
            <person name="Lewis E.E."/>
            <person name="Goodrich-Blair H."/>
            <person name="Stock S.P."/>
            <person name="Adams B.J."/>
            <person name="Sternberg P.W."/>
            <person name="Mortazavi A."/>
        </authorList>
    </citation>
    <scope>NUCLEOTIDE SEQUENCE [LARGE SCALE GENOMIC DNA]</scope>
    <source>
        <strain evidence="1 2">ALL</strain>
    </source>
</reference>
<dbReference type="EMBL" id="AZBU02000008">
    <property type="protein sequence ID" value="TKR67678.1"/>
    <property type="molecule type" value="Genomic_DNA"/>
</dbReference>
<organism evidence="1 2">
    <name type="scientific">Steinernema carpocapsae</name>
    <name type="common">Entomopathogenic nematode</name>
    <dbReference type="NCBI Taxonomy" id="34508"/>
    <lineage>
        <taxon>Eukaryota</taxon>
        <taxon>Metazoa</taxon>
        <taxon>Ecdysozoa</taxon>
        <taxon>Nematoda</taxon>
        <taxon>Chromadorea</taxon>
        <taxon>Rhabditida</taxon>
        <taxon>Tylenchina</taxon>
        <taxon>Panagrolaimomorpha</taxon>
        <taxon>Strongyloidoidea</taxon>
        <taxon>Steinernematidae</taxon>
        <taxon>Steinernema</taxon>
    </lineage>
</organism>
<comment type="caution">
    <text evidence="1">The sequence shown here is derived from an EMBL/GenBank/DDBJ whole genome shotgun (WGS) entry which is preliminary data.</text>
</comment>
<sequence length="75" mass="8455">MTQSDARRVNCLQQTSNRRPVVPDSPLLVFVYFGRLTNSPPPLPRTPKMPRFESVQVLPLAIAAPLNKRRSRALS</sequence>
<dbReference type="AlphaFoldDB" id="A0A4U5MES2"/>
<evidence type="ECO:0000313" key="2">
    <source>
        <dbReference type="Proteomes" id="UP000298663"/>
    </source>
</evidence>
<gene>
    <name evidence="1" type="ORF">L596_023793</name>
</gene>